<dbReference type="InterPro" id="IPR010978">
    <property type="entry name" value="tRNA-bd_arm"/>
</dbReference>
<dbReference type="GO" id="GO:0006438">
    <property type="term" value="P:valyl-tRNA aminoacylation"/>
    <property type="evidence" value="ECO:0007669"/>
    <property type="project" value="UniProtKB-UniRule"/>
</dbReference>
<dbReference type="Gene3D" id="1.10.287.380">
    <property type="entry name" value="Valyl-tRNA synthetase, C-terminal domain"/>
    <property type="match status" value="1"/>
</dbReference>
<sequence>MLEKTFEPKAAEPRLYAQWEESGLFAPRTDGAAEAYSIVIPPPNVTGSLHIGHALNNTLQDILARYHRMKGKAVLWLPGTDHAGIATQMVVERQLAAAGNIGRRDMGRDAFIEKIWEWKAESGGTIVRQLRRLGASCDWSRERFTLDEGLNAAVRKVFVQLHKEGLIYRDKRLVNWDPHFQTAISDLEVEQREVDGAYWHFAYPLADGVTYEHPVAFDEEGKAIEFETRDFIVVATTRPETMLGDTGVAVHPDDERYASLVGKFVTLPITGRRIPIVADDYADPTKGSGAVKITPAHDFNDFGVGKRAGLPSLNILDAFGRITDVDTPDVPGDYVGQDRFAARKTIVARAEEEGWLREIEKTKHVVPHGDRSGVVIEPWLTDQWYVDAKVLAQPALKAVEQGDTVFEPKSYEKIYFEWLRNIEPWCISRQLWWGHRIPAWYGPNGEIYVAETEEDAREQAMADYDSEVALTQDEDVLDTWFSSALWPFSTMGWPEKTDDLERFYPTSDLVTAADIIFFWVARMMMMGQHFMGEVPFKRVIINGLVRDEKGQKMSKSKGNVIDPLGIIDELGADPLRFTMAILSGTRDIKLSKQRIEGYRNFGTKLWNAARFSQMNEARRVEGFDPATVHQTINRWIRGELTKAERAVSQAIEGGRFDDAAGALYRFVWNVFCDWYLELAKPVFQGADESAKAETRAMTAWTLDQTLKLLHPVMPFITEELWAELGKEGPARDGLLIGAEWPVLPDAFIDASAEAEIGWLVDLVGEIRGLRAEMNVPPSAKPPLAFVAPDAVTAERIARHRDLILTLGRVSEVSSADAAPTGAVTFVSGGSIIALSLAGIIDLTAERARLEKEIAAFDSDIGHVNKKLGNPNFVSRAAPEVVDEQRAKLAEAEAGKVKLQAALARLASL</sequence>
<dbReference type="Pfam" id="PF10458">
    <property type="entry name" value="Val_tRNA-synt_C"/>
    <property type="match status" value="1"/>
</dbReference>
<dbReference type="PANTHER" id="PTHR11946">
    <property type="entry name" value="VALYL-TRNA SYNTHETASES"/>
    <property type="match status" value="1"/>
</dbReference>
<dbReference type="Gene3D" id="1.10.730.10">
    <property type="entry name" value="Isoleucyl-tRNA Synthetase, Domain 1"/>
    <property type="match status" value="1"/>
</dbReference>
<comment type="subunit">
    <text evidence="2 12">Monomer.</text>
</comment>
<dbReference type="InterPro" id="IPR033705">
    <property type="entry name" value="Anticodon_Ia_Val"/>
</dbReference>
<keyword evidence="9 12" id="KW-0030">Aminoacyl-tRNA synthetase</keyword>
<evidence type="ECO:0000256" key="2">
    <source>
        <dbReference type="ARBA" id="ARBA00011245"/>
    </source>
</evidence>
<evidence type="ECO:0000256" key="7">
    <source>
        <dbReference type="ARBA" id="ARBA00022917"/>
    </source>
</evidence>
<feature type="domain" description="Methionyl/Valyl/Leucyl/Isoleucyl-tRNA synthetase anticodon-binding" evidence="14">
    <location>
        <begin position="633"/>
        <end position="780"/>
    </location>
</feature>
<dbReference type="Proteomes" id="UP000031166">
    <property type="component" value="Unassembled WGS sequence"/>
</dbReference>
<feature type="short sequence motif" description="'HIGH' region" evidence="12">
    <location>
        <begin position="43"/>
        <end position="53"/>
    </location>
</feature>
<reference evidence="16 17" key="1">
    <citation type="submission" date="2014-12" db="EMBL/GenBank/DDBJ databases">
        <title>Genome sequencing of Brevundimonas nasdae TPW30.</title>
        <authorList>
            <person name="Tan P.W."/>
            <person name="Chan K.-G."/>
        </authorList>
    </citation>
    <scope>NUCLEOTIDE SEQUENCE [LARGE SCALE GENOMIC DNA]</scope>
    <source>
        <strain evidence="16 17">TPW30</strain>
    </source>
</reference>
<feature type="domain" description="Valyl-tRNA synthetase tRNA-binding arm" evidence="15">
    <location>
        <begin position="841"/>
        <end position="906"/>
    </location>
</feature>
<dbReference type="InterPro" id="IPR002300">
    <property type="entry name" value="aa-tRNA-synth_Ia"/>
</dbReference>
<dbReference type="FunFam" id="3.40.50.620:FF:000078">
    <property type="entry name" value="Valine--tRNA ligase, mitochondrial"/>
    <property type="match status" value="1"/>
</dbReference>
<evidence type="ECO:0000259" key="14">
    <source>
        <dbReference type="Pfam" id="PF08264"/>
    </source>
</evidence>
<dbReference type="InterPro" id="IPR001412">
    <property type="entry name" value="aa-tRNA-synth_I_CS"/>
</dbReference>
<protein>
    <recommendedName>
        <fullName evidence="12">Valine--tRNA ligase</fullName>
        <ecNumber evidence="12">6.1.1.9</ecNumber>
    </recommendedName>
    <alternativeName>
        <fullName evidence="12">Valyl-tRNA synthetase</fullName>
        <shortName evidence="12">ValRS</shortName>
    </alternativeName>
</protein>
<dbReference type="InterPro" id="IPR014729">
    <property type="entry name" value="Rossmann-like_a/b/a_fold"/>
</dbReference>
<dbReference type="Gene3D" id="3.90.740.10">
    <property type="entry name" value="Valyl/Leucyl/Isoleucyl-tRNA synthetase, editing domain"/>
    <property type="match status" value="2"/>
</dbReference>
<dbReference type="RefSeq" id="WP_039247591.1">
    <property type="nucleotide sequence ID" value="NZ_JWSY01000025.1"/>
</dbReference>
<dbReference type="NCBIfam" id="NF004349">
    <property type="entry name" value="PRK05729.1"/>
    <property type="match status" value="1"/>
</dbReference>
<dbReference type="PRINTS" id="PR00986">
    <property type="entry name" value="TRNASYNTHVAL"/>
</dbReference>
<dbReference type="EMBL" id="JWSY01000025">
    <property type="protein sequence ID" value="KIC56050.1"/>
    <property type="molecule type" value="Genomic_DNA"/>
</dbReference>
<keyword evidence="6 12" id="KW-0067">ATP-binding</keyword>
<keyword evidence="3 12" id="KW-0963">Cytoplasm</keyword>
<dbReference type="GO" id="GO:0005829">
    <property type="term" value="C:cytosol"/>
    <property type="evidence" value="ECO:0007669"/>
    <property type="project" value="TreeGrafter"/>
</dbReference>
<evidence type="ECO:0000313" key="16">
    <source>
        <dbReference type="EMBL" id="KIC56050.1"/>
    </source>
</evidence>
<evidence type="ECO:0000313" key="17">
    <source>
        <dbReference type="Proteomes" id="UP000031166"/>
    </source>
</evidence>
<gene>
    <name evidence="12" type="primary">valS</name>
    <name evidence="16" type="ORF">RM53_13690</name>
</gene>
<evidence type="ECO:0000256" key="6">
    <source>
        <dbReference type="ARBA" id="ARBA00022840"/>
    </source>
</evidence>
<evidence type="ECO:0000256" key="10">
    <source>
        <dbReference type="ARBA" id="ARBA00047552"/>
    </source>
</evidence>
<evidence type="ECO:0000256" key="12">
    <source>
        <dbReference type="HAMAP-Rule" id="MF_02004"/>
    </source>
</evidence>
<dbReference type="Pfam" id="PF00133">
    <property type="entry name" value="tRNA-synt_1"/>
    <property type="match status" value="1"/>
</dbReference>
<dbReference type="FunFam" id="3.40.50.620:FF:000032">
    <property type="entry name" value="Valine--tRNA ligase"/>
    <property type="match status" value="1"/>
</dbReference>
<dbReference type="GO" id="GO:0002161">
    <property type="term" value="F:aminoacyl-tRNA deacylase activity"/>
    <property type="evidence" value="ECO:0007669"/>
    <property type="project" value="InterPro"/>
</dbReference>
<evidence type="ECO:0000256" key="4">
    <source>
        <dbReference type="ARBA" id="ARBA00022598"/>
    </source>
</evidence>
<evidence type="ECO:0000259" key="13">
    <source>
        <dbReference type="Pfam" id="PF00133"/>
    </source>
</evidence>
<dbReference type="CDD" id="cd00817">
    <property type="entry name" value="ValRS_core"/>
    <property type="match status" value="1"/>
</dbReference>
<comment type="catalytic activity">
    <reaction evidence="10 12">
        <text>tRNA(Val) + L-valine + ATP = L-valyl-tRNA(Val) + AMP + diphosphate</text>
        <dbReference type="Rhea" id="RHEA:10704"/>
        <dbReference type="Rhea" id="RHEA-COMP:9672"/>
        <dbReference type="Rhea" id="RHEA-COMP:9708"/>
        <dbReference type="ChEBI" id="CHEBI:30616"/>
        <dbReference type="ChEBI" id="CHEBI:33019"/>
        <dbReference type="ChEBI" id="CHEBI:57762"/>
        <dbReference type="ChEBI" id="CHEBI:78442"/>
        <dbReference type="ChEBI" id="CHEBI:78537"/>
        <dbReference type="ChEBI" id="CHEBI:456215"/>
        <dbReference type="EC" id="6.1.1.9"/>
    </reaction>
</comment>
<dbReference type="InterPro" id="IPR013155">
    <property type="entry name" value="M/V/L/I-tRNA-synth_anticd-bd"/>
</dbReference>
<keyword evidence="7 12" id="KW-0648">Protein biosynthesis</keyword>
<comment type="similarity">
    <text evidence="11 12">Belongs to the class-I aminoacyl-tRNA synthetase family. ValS type 1 subfamily.</text>
</comment>
<dbReference type="InterPro" id="IPR037118">
    <property type="entry name" value="Val-tRNA_synth_C_sf"/>
</dbReference>
<keyword evidence="8 12" id="KW-0175">Coiled coil</keyword>
<proteinExistence type="inferred from homology"/>
<dbReference type="HAMAP" id="MF_02004">
    <property type="entry name" value="Val_tRNA_synth_type1"/>
    <property type="match status" value="1"/>
</dbReference>
<dbReference type="STRING" id="172043.RM53_13690"/>
<keyword evidence="5 12" id="KW-0547">Nucleotide-binding</keyword>
<accession>A0A0B4CV91</accession>
<evidence type="ECO:0000259" key="15">
    <source>
        <dbReference type="Pfam" id="PF10458"/>
    </source>
</evidence>
<evidence type="ECO:0000256" key="9">
    <source>
        <dbReference type="ARBA" id="ARBA00023146"/>
    </source>
</evidence>
<comment type="domain">
    <text evidence="12">ValRS has two distinct active sites: one for aminoacylation and one for editing. The misactivated threonine is translocated from the active site to the editing site.</text>
</comment>
<dbReference type="GO" id="GO:0004832">
    <property type="term" value="F:valine-tRNA ligase activity"/>
    <property type="evidence" value="ECO:0007669"/>
    <property type="project" value="UniProtKB-UniRule"/>
</dbReference>
<evidence type="ECO:0000256" key="11">
    <source>
        <dbReference type="ARBA" id="ARBA00060830"/>
    </source>
</evidence>
<evidence type="ECO:0000256" key="8">
    <source>
        <dbReference type="ARBA" id="ARBA00023054"/>
    </source>
</evidence>
<dbReference type="InterPro" id="IPR019499">
    <property type="entry name" value="Val-tRNA_synth_tRNA-bd"/>
</dbReference>
<comment type="function">
    <text evidence="12">Catalyzes the attachment of valine to tRNA(Val). As ValRS can inadvertently accommodate and process structurally similar amino acids such as threonine, to avoid such errors, it has a 'posttransfer' editing activity that hydrolyzes mischarged Thr-tRNA(Val) in a tRNA-dependent manner.</text>
</comment>
<dbReference type="GO" id="GO:0005524">
    <property type="term" value="F:ATP binding"/>
    <property type="evidence" value="ECO:0007669"/>
    <property type="project" value="UniProtKB-UniRule"/>
</dbReference>
<organism evidence="16 17">
    <name type="scientific">Brevundimonas nasdae</name>
    <dbReference type="NCBI Taxonomy" id="172043"/>
    <lineage>
        <taxon>Bacteria</taxon>
        <taxon>Pseudomonadati</taxon>
        <taxon>Pseudomonadota</taxon>
        <taxon>Alphaproteobacteria</taxon>
        <taxon>Caulobacterales</taxon>
        <taxon>Caulobacteraceae</taxon>
        <taxon>Brevundimonas</taxon>
    </lineage>
</organism>
<dbReference type="Gene3D" id="3.40.50.620">
    <property type="entry name" value="HUPs"/>
    <property type="match status" value="2"/>
</dbReference>
<feature type="short sequence motif" description="'KMSKS' region" evidence="12">
    <location>
        <begin position="552"/>
        <end position="556"/>
    </location>
</feature>
<dbReference type="SUPFAM" id="SSF47323">
    <property type="entry name" value="Anticodon-binding domain of a subclass of class I aminoacyl-tRNA synthetases"/>
    <property type="match status" value="1"/>
</dbReference>
<dbReference type="NCBIfam" id="TIGR00422">
    <property type="entry name" value="valS"/>
    <property type="match status" value="1"/>
</dbReference>
<feature type="coiled-coil region" evidence="12">
    <location>
        <begin position="839"/>
        <end position="901"/>
    </location>
</feature>
<dbReference type="InterPro" id="IPR002303">
    <property type="entry name" value="Valyl-tRNA_ligase"/>
</dbReference>
<comment type="domain">
    <text evidence="12">The C-terminal coiled-coil domain is crucial for aminoacylation activity.</text>
</comment>
<comment type="caution">
    <text evidence="16">The sequence shown here is derived from an EMBL/GenBank/DDBJ whole genome shotgun (WGS) entry which is preliminary data.</text>
</comment>
<dbReference type="AlphaFoldDB" id="A0A0B4CV91"/>
<dbReference type="FunFam" id="1.10.287.380:FF:000001">
    <property type="entry name" value="Valine--tRNA ligase"/>
    <property type="match status" value="1"/>
</dbReference>
<feature type="binding site" evidence="12">
    <location>
        <position position="555"/>
    </location>
    <ligand>
        <name>ATP</name>
        <dbReference type="ChEBI" id="CHEBI:30616"/>
    </ligand>
</feature>
<evidence type="ECO:0000256" key="1">
    <source>
        <dbReference type="ARBA" id="ARBA00004496"/>
    </source>
</evidence>
<dbReference type="SUPFAM" id="SSF46589">
    <property type="entry name" value="tRNA-binding arm"/>
    <property type="match status" value="1"/>
</dbReference>
<keyword evidence="4 12" id="KW-0436">Ligase</keyword>
<evidence type="ECO:0000256" key="3">
    <source>
        <dbReference type="ARBA" id="ARBA00022490"/>
    </source>
</evidence>
<dbReference type="InterPro" id="IPR009080">
    <property type="entry name" value="tRNAsynth_Ia_anticodon-bd"/>
</dbReference>
<name>A0A0B4CV91_9CAUL</name>
<dbReference type="PROSITE" id="PS00178">
    <property type="entry name" value="AA_TRNA_LIGASE_I"/>
    <property type="match status" value="1"/>
</dbReference>
<feature type="domain" description="Aminoacyl-tRNA synthetase class Ia" evidence="13">
    <location>
        <begin position="15"/>
        <end position="591"/>
    </location>
</feature>
<dbReference type="CDD" id="cd07962">
    <property type="entry name" value="Anticodon_Ia_Val"/>
    <property type="match status" value="1"/>
</dbReference>
<dbReference type="Pfam" id="PF08264">
    <property type="entry name" value="Anticodon_1"/>
    <property type="match status" value="1"/>
</dbReference>
<dbReference type="SUPFAM" id="SSF50677">
    <property type="entry name" value="ValRS/IleRS/LeuRS editing domain"/>
    <property type="match status" value="1"/>
</dbReference>
<evidence type="ECO:0000256" key="5">
    <source>
        <dbReference type="ARBA" id="ARBA00022741"/>
    </source>
</evidence>
<dbReference type="EC" id="6.1.1.9" evidence="12"/>
<dbReference type="SUPFAM" id="SSF52374">
    <property type="entry name" value="Nucleotidylyl transferase"/>
    <property type="match status" value="1"/>
</dbReference>
<dbReference type="InterPro" id="IPR009008">
    <property type="entry name" value="Val/Leu/Ile-tRNA-synth_edit"/>
</dbReference>
<dbReference type="PANTHER" id="PTHR11946:SF93">
    <property type="entry name" value="VALINE--TRNA LIGASE, CHLOROPLASTIC_MITOCHONDRIAL 2"/>
    <property type="match status" value="1"/>
</dbReference>
<comment type="subcellular location">
    <subcellularLocation>
        <location evidence="1 12">Cytoplasm</location>
    </subcellularLocation>
</comment>